<dbReference type="AlphaFoldDB" id="A0A0F8WC35"/>
<comment type="caution">
    <text evidence="1">The sequence shown here is derived from an EMBL/GenBank/DDBJ whole genome shotgun (WGS) entry which is preliminary data.</text>
</comment>
<dbReference type="SUPFAM" id="SSF56300">
    <property type="entry name" value="Metallo-dependent phosphatases"/>
    <property type="match status" value="1"/>
</dbReference>
<name>A0A0F8WC35_9ZZZZ</name>
<gene>
    <name evidence="1" type="ORF">LCGC14_3085300</name>
</gene>
<dbReference type="EMBL" id="LAZR01066022">
    <property type="protein sequence ID" value="KKK54382.1"/>
    <property type="molecule type" value="Genomic_DNA"/>
</dbReference>
<sequence>MDDDIRFANPCDEHHPYSDPKARSVALQIVQDHDPHIMTAGSDGMDFYSLSRFDKDPKRAIINNLDVEKDVWQKAQREWNDAAPNASFYYIKGNHEDRLIKYQKRHPEIWGLEALKFPNFFGLSDLGIRMAKNNEIVIEGQIVIKHGSIVRKHSAYTAKAELEKEAYSITTLTGHTHRGGVSYKTTRGGLFAGFEGFCLCDLNPGYTKSPDWQQGIVIGTCNKSWKFPQIEPIPFWHKGKDVFAVWRDKMYKS</sequence>
<dbReference type="InterPro" id="IPR029052">
    <property type="entry name" value="Metallo-depent_PP-like"/>
</dbReference>
<accession>A0A0F8WC35</accession>
<reference evidence="1" key="1">
    <citation type="journal article" date="2015" name="Nature">
        <title>Complex archaea that bridge the gap between prokaryotes and eukaryotes.</title>
        <authorList>
            <person name="Spang A."/>
            <person name="Saw J.H."/>
            <person name="Jorgensen S.L."/>
            <person name="Zaremba-Niedzwiedzka K."/>
            <person name="Martijn J."/>
            <person name="Lind A.E."/>
            <person name="van Eijk R."/>
            <person name="Schleper C."/>
            <person name="Guy L."/>
            <person name="Ettema T.J."/>
        </authorList>
    </citation>
    <scope>NUCLEOTIDE SEQUENCE</scope>
</reference>
<proteinExistence type="predicted"/>
<protein>
    <recommendedName>
        <fullName evidence="2">Calcineurin-like phosphoesterase domain-containing protein</fullName>
    </recommendedName>
</protein>
<organism evidence="1">
    <name type="scientific">marine sediment metagenome</name>
    <dbReference type="NCBI Taxonomy" id="412755"/>
    <lineage>
        <taxon>unclassified sequences</taxon>
        <taxon>metagenomes</taxon>
        <taxon>ecological metagenomes</taxon>
    </lineage>
</organism>
<evidence type="ECO:0008006" key="2">
    <source>
        <dbReference type="Google" id="ProtNLM"/>
    </source>
</evidence>
<evidence type="ECO:0000313" key="1">
    <source>
        <dbReference type="EMBL" id="KKK54382.1"/>
    </source>
</evidence>